<evidence type="ECO:0000313" key="3">
    <source>
        <dbReference type="Proteomes" id="UP000177871"/>
    </source>
</evidence>
<reference evidence="2 3" key="1">
    <citation type="journal article" date="2016" name="Nat. Commun.">
        <title>Thousands of microbial genomes shed light on interconnected biogeochemical processes in an aquifer system.</title>
        <authorList>
            <person name="Anantharaman K."/>
            <person name="Brown C.T."/>
            <person name="Hug L.A."/>
            <person name="Sharon I."/>
            <person name="Castelle C.J."/>
            <person name="Probst A.J."/>
            <person name="Thomas B.C."/>
            <person name="Singh A."/>
            <person name="Wilkins M.J."/>
            <person name="Karaoz U."/>
            <person name="Brodie E.L."/>
            <person name="Williams K.H."/>
            <person name="Hubbard S.S."/>
            <person name="Banfield J.F."/>
        </authorList>
    </citation>
    <scope>NUCLEOTIDE SEQUENCE [LARGE SCALE GENOMIC DNA]</scope>
</reference>
<dbReference type="AlphaFoldDB" id="A0A1F6A536"/>
<evidence type="ECO:0000313" key="2">
    <source>
        <dbReference type="EMBL" id="OGG19604.1"/>
    </source>
</evidence>
<gene>
    <name evidence="2" type="ORF">A2721_02940</name>
</gene>
<feature type="transmembrane region" description="Helical" evidence="1">
    <location>
        <begin position="6"/>
        <end position="32"/>
    </location>
</feature>
<evidence type="ECO:0000256" key="1">
    <source>
        <dbReference type="SAM" id="Phobius"/>
    </source>
</evidence>
<comment type="caution">
    <text evidence="2">The sequence shown here is derived from an EMBL/GenBank/DDBJ whole genome shotgun (WGS) entry which is preliminary data.</text>
</comment>
<dbReference type="EMBL" id="MFJK01000006">
    <property type="protein sequence ID" value="OGG19604.1"/>
    <property type="molecule type" value="Genomic_DNA"/>
</dbReference>
<keyword evidence="1" id="KW-1133">Transmembrane helix</keyword>
<protein>
    <recommendedName>
        <fullName evidence="4">Rod shape-determining protein MreD</fullName>
    </recommendedName>
</protein>
<sequence>MLSYYALAILLALIQSQFKAFLLPLGVIIFAAGQKKDPAHVYGLAFTVGLLVDLVSGRLFGTTAIFLLVSAALTVFWTRDFEASWKTLALVFILLAIGYGFMVTRLGF</sequence>
<organism evidence="2 3">
    <name type="scientific">Candidatus Gottesmanbacteria bacterium RIFCSPHIGHO2_01_FULL_47_48</name>
    <dbReference type="NCBI Taxonomy" id="1798381"/>
    <lineage>
        <taxon>Bacteria</taxon>
        <taxon>Candidatus Gottesmaniibacteriota</taxon>
    </lineage>
</organism>
<feature type="transmembrane region" description="Helical" evidence="1">
    <location>
        <begin position="44"/>
        <end position="77"/>
    </location>
</feature>
<dbReference type="STRING" id="1798381.A2721_02940"/>
<feature type="transmembrane region" description="Helical" evidence="1">
    <location>
        <begin position="83"/>
        <end position="102"/>
    </location>
</feature>
<name>A0A1F6A536_9BACT</name>
<evidence type="ECO:0008006" key="4">
    <source>
        <dbReference type="Google" id="ProtNLM"/>
    </source>
</evidence>
<keyword evidence="1" id="KW-0472">Membrane</keyword>
<dbReference type="Proteomes" id="UP000177871">
    <property type="component" value="Unassembled WGS sequence"/>
</dbReference>
<proteinExistence type="predicted"/>
<keyword evidence="1" id="KW-0812">Transmembrane</keyword>
<accession>A0A1F6A536</accession>